<sequence length="106" mass="11481">MATEVPDVVEETEEHESIHSGDELLFGDALVDGPFPAAGEGEGVGDAFIWDCVTLGVNGELVGEAYRVHFGAAELEDAFYREGQAVREVDVLLRKLLYDGLCVFCC</sequence>
<evidence type="ECO:0000313" key="1">
    <source>
        <dbReference type="EMBL" id="CAE2260329.1"/>
    </source>
</evidence>
<accession>A0A7S4JDM6</accession>
<dbReference type="AlphaFoldDB" id="A0A7S4JDM6"/>
<organism evidence="1">
    <name type="scientific">Odontella aurita</name>
    <dbReference type="NCBI Taxonomy" id="265563"/>
    <lineage>
        <taxon>Eukaryota</taxon>
        <taxon>Sar</taxon>
        <taxon>Stramenopiles</taxon>
        <taxon>Ochrophyta</taxon>
        <taxon>Bacillariophyta</taxon>
        <taxon>Mediophyceae</taxon>
        <taxon>Biddulphiophycidae</taxon>
        <taxon>Eupodiscales</taxon>
        <taxon>Odontellaceae</taxon>
        <taxon>Odontella</taxon>
    </lineage>
</organism>
<protein>
    <submittedName>
        <fullName evidence="1">Uncharacterized protein</fullName>
    </submittedName>
</protein>
<reference evidence="1" key="1">
    <citation type="submission" date="2021-01" db="EMBL/GenBank/DDBJ databases">
        <authorList>
            <person name="Corre E."/>
            <person name="Pelletier E."/>
            <person name="Niang G."/>
            <person name="Scheremetjew M."/>
            <person name="Finn R."/>
            <person name="Kale V."/>
            <person name="Holt S."/>
            <person name="Cochrane G."/>
            <person name="Meng A."/>
            <person name="Brown T."/>
            <person name="Cohen L."/>
        </authorList>
    </citation>
    <scope>NUCLEOTIDE SEQUENCE</scope>
    <source>
        <strain evidence="1">Isolate 1302-5</strain>
    </source>
</reference>
<dbReference type="EMBL" id="HBKQ01038243">
    <property type="protein sequence ID" value="CAE2260329.1"/>
    <property type="molecule type" value="Transcribed_RNA"/>
</dbReference>
<proteinExistence type="predicted"/>
<name>A0A7S4JDM6_9STRA</name>
<gene>
    <name evidence="1" type="ORF">OAUR00152_LOCUS26417</name>
</gene>